<reference evidence="16 17" key="1">
    <citation type="journal article" date="2019" name="Nat. Plants">
        <title>Genome sequencing of Musa balbisiana reveals subgenome evolution and function divergence in polyploid bananas.</title>
        <authorList>
            <person name="Yao X."/>
        </authorList>
    </citation>
    <scope>NUCLEOTIDE SEQUENCE [LARGE SCALE GENOMIC DNA]</scope>
    <source>
        <strain evidence="17">cv. DH-PKW</strain>
        <tissue evidence="16">Leaves</tissue>
    </source>
</reference>
<evidence type="ECO:0000256" key="14">
    <source>
        <dbReference type="SAM" id="Phobius"/>
    </source>
</evidence>
<keyword evidence="2" id="KW-0723">Serine/threonine-protein kinase</keyword>
<dbReference type="GO" id="GO:0004674">
    <property type="term" value="F:protein serine/threonine kinase activity"/>
    <property type="evidence" value="ECO:0007669"/>
    <property type="project" value="UniProtKB-KW"/>
</dbReference>
<evidence type="ECO:0000256" key="8">
    <source>
        <dbReference type="ARBA" id="ARBA00022840"/>
    </source>
</evidence>
<dbReference type="PANTHER" id="PTHR46008">
    <property type="entry name" value="LEAF RUST 10 DISEASE-RESISTANCE LOCUS RECEPTOR-LIKE PROTEIN KINASE-LIKE 1.4"/>
    <property type="match status" value="1"/>
</dbReference>
<evidence type="ECO:0000256" key="12">
    <source>
        <dbReference type="PROSITE-ProRule" id="PRU10141"/>
    </source>
</evidence>
<evidence type="ECO:0000256" key="1">
    <source>
        <dbReference type="ARBA" id="ARBA00004167"/>
    </source>
</evidence>
<dbReference type="EMBL" id="PYDT01000006">
    <property type="protein sequence ID" value="THU58624.1"/>
    <property type="molecule type" value="Genomic_DNA"/>
</dbReference>
<dbReference type="FunFam" id="1.10.510.10:FF:000161">
    <property type="entry name" value="Wall-associated receptor kinase-like 20"/>
    <property type="match status" value="1"/>
</dbReference>
<keyword evidence="3" id="KW-0808">Transferase</keyword>
<evidence type="ECO:0000256" key="4">
    <source>
        <dbReference type="ARBA" id="ARBA00022692"/>
    </source>
</evidence>
<dbReference type="PROSITE" id="PS50011">
    <property type="entry name" value="PROTEIN_KINASE_DOM"/>
    <property type="match status" value="1"/>
</dbReference>
<keyword evidence="11" id="KW-0325">Glycoprotein</keyword>
<feature type="region of interest" description="Disordered" evidence="13">
    <location>
        <begin position="651"/>
        <end position="715"/>
    </location>
</feature>
<dbReference type="Proteomes" id="UP000317650">
    <property type="component" value="Chromosome 3"/>
</dbReference>
<dbReference type="InterPro" id="IPR008271">
    <property type="entry name" value="Ser/Thr_kinase_AS"/>
</dbReference>
<accession>A0A4S8JC34</accession>
<dbReference type="PANTHER" id="PTHR46008:SF62">
    <property type="entry name" value="PROTEIN KINASE DOMAIN-CONTAINING PROTEIN"/>
    <property type="match status" value="1"/>
</dbReference>
<evidence type="ECO:0000259" key="15">
    <source>
        <dbReference type="PROSITE" id="PS50011"/>
    </source>
</evidence>
<dbReference type="InterPro" id="IPR000719">
    <property type="entry name" value="Prot_kinase_dom"/>
</dbReference>
<dbReference type="Gene3D" id="3.30.200.20">
    <property type="entry name" value="Phosphorylase Kinase, domain 1"/>
    <property type="match status" value="1"/>
</dbReference>
<keyword evidence="6 12" id="KW-0547">Nucleotide-binding</keyword>
<dbReference type="STRING" id="52838.A0A4S8JC34"/>
<keyword evidence="17" id="KW-1185">Reference proteome</keyword>
<dbReference type="InterPro" id="IPR017441">
    <property type="entry name" value="Protein_kinase_ATP_BS"/>
</dbReference>
<evidence type="ECO:0000256" key="6">
    <source>
        <dbReference type="ARBA" id="ARBA00022741"/>
    </source>
</evidence>
<dbReference type="Gene3D" id="1.10.510.10">
    <property type="entry name" value="Transferase(Phosphotransferase) domain 1"/>
    <property type="match status" value="1"/>
</dbReference>
<comment type="subcellular location">
    <subcellularLocation>
        <location evidence="1">Membrane</location>
        <topology evidence="1">Single-pass membrane protein</topology>
    </subcellularLocation>
</comment>
<name>A0A4S8JC34_MUSBA</name>
<gene>
    <name evidence="16" type="ORF">C4D60_Mb03t16320</name>
</gene>
<evidence type="ECO:0000256" key="11">
    <source>
        <dbReference type="ARBA" id="ARBA00023180"/>
    </source>
</evidence>
<evidence type="ECO:0000313" key="17">
    <source>
        <dbReference type="Proteomes" id="UP000317650"/>
    </source>
</evidence>
<proteinExistence type="predicted"/>
<evidence type="ECO:0000256" key="5">
    <source>
        <dbReference type="ARBA" id="ARBA00022729"/>
    </source>
</evidence>
<dbReference type="SUPFAM" id="SSF56112">
    <property type="entry name" value="Protein kinase-like (PK-like)"/>
    <property type="match status" value="1"/>
</dbReference>
<feature type="compositionally biased region" description="Polar residues" evidence="13">
    <location>
        <begin position="700"/>
        <end position="715"/>
    </location>
</feature>
<dbReference type="SMART" id="SM00220">
    <property type="entry name" value="S_TKc"/>
    <property type="match status" value="1"/>
</dbReference>
<feature type="compositionally biased region" description="Low complexity" evidence="13">
    <location>
        <begin position="651"/>
        <end position="662"/>
    </location>
</feature>
<protein>
    <recommendedName>
        <fullName evidence="15">Protein kinase domain-containing protein</fullName>
    </recommendedName>
</protein>
<keyword evidence="7" id="KW-0418">Kinase</keyword>
<dbReference type="CDD" id="cd14066">
    <property type="entry name" value="STKc_IRAK"/>
    <property type="match status" value="1"/>
</dbReference>
<feature type="transmembrane region" description="Helical" evidence="14">
    <location>
        <begin position="31"/>
        <end position="51"/>
    </location>
</feature>
<evidence type="ECO:0000256" key="2">
    <source>
        <dbReference type="ARBA" id="ARBA00022527"/>
    </source>
</evidence>
<dbReference type="PROSITE" id="PS00108">
    <property type="entry name" value="PROTEIN_KINASE_ST"/>
    <property type="match status" value="1"/>
</dbReference>
<comment type="caution">
    <text evidence="16">The sequence shown here is derived from an EMBL/GenBank/DDBJ whole genome shotgun (WGS) entry which is preliminary data.</text>
</comment>
<evidence type="ECO:0000256" key="7">
    <source>
        <dbReference type="ARBA" id="ARBA00022777"/>
    </source>
</evidence>
<dbReference type="GO" id="GO:0005524">
    <property type="term" value="F:ATP binding"/>
    <property type="evidence" value="ECO:0007669"/>
    <property type="project" value="UniProtKB-UniRule"/>
</dbReference>
<keyword evidence="9 14" id="KW-1133">Transmembrane helix</keyword>
<evidence type="ECO:0000256" key="3">
    <source>
        <dbReference type="ARBA" id="ARBA00022679"/>
    </source>
</evidence>
<dbReference type="AlphaFoldDB" id="A0A4S8JC34"/>
<sequence>MWVRPCDWPGAQLKRGGETEMLRFQRTRHRLLLLSFLVFLADTVVAVGLVVSAQAVKDCERACGSYAAPYPFGFSDGCPIHLSCSNLPKPTVRIGEFTVRNITDDGLLVDVPPACNRSVHAARSLFGNNYALSRRNGLFLRNCTPTAGKSSTERCSVDTILIDGSCGPVYDNATCLYNATKEGFFNADSIAASGCGFLFTSIGIKDPGGVSLLSLDLSTAELAWWLEGTCRCAADANCTTVTSPVTHRPGFRCGCLEGFQGDGFIDGTGCRRVSDPNQKCNPTKYMTDGCGGTTSRYGFLVGGIIAGASAMAALAAVCWWIKRHSSLTRKRKSMRRLLSEASCAVPLYSYKDMEKATDGFSADHILGTGAFGTVYAGMFSYDRLVAVKKIKNLNNDSIEQVMNEIRLLSSVSHPNLVRLLGCCVEQREQILVYEYMPHGTLAQHLQRERGPALPWTVRLTIAAETAKAIAYLHSAVHPPIYHRDIKSSNILLDHRFNPKVADFGLSRMGMTETSHISTAPQGTPGYVDPQYHQNFQLSDKSDVYSFGVVLMEIITALKAVDFSRAQSEVYLAALAVDRIGKGCIDDIMDPHLAPHRDPRTLASIHKVAELAFRCLAFHRDMRPSMTEVADELEQIRLSGWVSTDDSTFLLKSSSSCSSPSSCNEKPRTTSKSRRLASVSSRGEEVKGGSPVSVQEPWFSDRSSPSENSLLGNAIH</sequence>
<keyword evidence="4 14" id="KW-0812">Transmembrane</keyword>
<evidence type="ECO:0000256" key="13">
    <source>
        <dbReference type="SAM" id="MobiDB-lite"/>
    </source>
</evidence>
<keyword evidence="10 14" id="KW-0472">Membrane</keyword>
<dbReference type="GO" id="GO:0005886">
    <property type="term" value="C:plasma membrane"/>
    <property type="evidence" value="ECO:0007669"/>
    <property type="project" value="UniProtKB-ARBA"/>
</dbReference>
<evidence type="ECO:0000256" key="9">
    <source>
        <dbReference type="ARBA" id="ARBA00022989"/>
    </source>
</evidence>
<keyword evidence="8 12" id="KW-0067">ATP-binding</keyword>
<evidence type="ECO:0000256" key="10">
    <source>
        <dbReference type="ARBA" id="ARBA00023136"/>
    </source>
</evidence>
<keyword evidence="5" id="KW-0732">Signal</keyword>
<dbReference type="Pfam" id="PF00069">
    <property type="entry name" value="Pkinase"/>
    <property type="match status" value="1"/>
</dbReference>
<dbReference type="InterPro" id="IPR011009">
    <property type="entry name" value="Kinase-like_dom_sf"/>
</dbReference>
<feature type="binding site" evidence="12">
    <location>
        <position position="389"/>
    </location>
    <ligand>
        <name>ATP</name>
        <dbReference type="ChEBI" id="CHEBI:30616"/>
    </ligand>
</feature>
<evidence type="ECO:0000313" key="16">
    <source>
        <dbReference type="EMBL" id="THU58624.1"/>
    </source>
</evidence>
<feature type="domain" description="Protein kinase" evidence="15">
    <location>
        <begin position="360"/>
        <end position="637"/>
    </location>
</feature>
<organism evidence="16 17">
    <name type="scientific">Musa balbisiana</name>
    <name type="common">Banana</name>
    <dbReference type="NCBI Taxonomy" id="52838"/>
    <lineage>
        <taxon>Eukaryota</taxon>
        <taxon>Viridiplantae</taxon>
        <taxon>Streptophyta</taxon>
        <taxon>Embryophyta</taxon>
        <taxon>Tracheophyta</taxon>
        <taxon>Spermatophyta</taxon>
        <taxon>Magnoliopsida</taxon>
        <taxon>Liliopsida</taxon>
        <taxon>Zingiberales</taxon>
        <taxon>Musaceae</taxon>
        <taxon>Musa</taxon>
    </lineage>
</organism>
<feature type="transmembrane region" description="Helical" evidence="14">
    <location>
        <begin position="297"/>
        <end position="321"/>
    </location>
</feature>
<dbReference type="PROSITE" id="PS00107">
    <property type="entry name" value="PROTEIN_KINASE_ATP"/>
    <property type="match status" value="1"/>
</dbReference>